<reference evidence="3 4" key="1">
    <citation type="submission" date="2024-02" db="EMBL/GenBank/DDBJ databases">
        <title>De novo assembly and annotation of 12 fungi associated with fruit tree decline syndrome in Ontario, Canada.</title>
        <authorList>
            <person name="Sulman M."/>
            <person name="Ellouze W."/>
            <person name="Ilyukhin E."/>
        </authorList>
    </citation>
    <scope>NUCLEOTIDE SEQUENCE [LARGE SCALE GENOMIC DNA]</scope>
    <source>
        <strain evidence="3 4">M1-105</strain>
    </source>
</reference>
<name>A0ABR3SN14_9PEZI</name>
<feature type="compositionally biased region" description="Basic and acidic residues" evidence="2">
    <location>
        <begin position="187"/>
        <end position="202"/>
    </location>
</feature>
<evidence type="ECO:0000313" key="4">
    <source>
        <dbReference type="Proteomes" id="UP001521116"/>
    </source>
</evidence>
<keyword evidence="4" id="KW-1185">Reference proteome</keyword>
<sequence length="212" mass="24463">MPSQAPTWEGFVDTTYDALIVFEACLNGVLHTCSRRLSDGERVRFIRDGSVFVFEESASGIKRWTDRVPWSPSRIRGDFLAYRELEQSFNPHKKTRAKRHKMKGNRPEASPHDGASNHSNHASEVLPYEMRQANAQQNARRHTSPYNIKRDGLQKRTISVTVNNRRYHMVAYNFPKDAKGLSAMSRPSDDPRLSHCHPREELLYGQRGRRSK</sequence>
<dbReference type="Pfam" id="PF09729">
    <property type="entry name" value="Gti1_Pac2"/>
    <property type="match status" value="1"/>
</dbReference>
<evidence type="ECO:0000256" key="2">
    <source>
        <dbReference type="SAM" id="MobiDB-lite"/>
    </source>
</evidence>
<gene>
    <name evidence="3" type="primary">sge1</name>
    <name evidence="3" type="ORF">SLS56_007405</name>
</gene>
<dbReference type="PANTHER" id="PTHR28027:SF2">
    <property type="entry name" value="TRANSCRIPTIONAL REGULATOR MIT1"/>
    <property type="match status" value="1"/>
</dbReference>
<feature type="region of interest" description="Disordered" evidence="2">
    <location>
        <begin position="180"/>
        <end position="212"/>
    </location>
</feature>
<organism evidence="3 4">
    <name type="scientific">Neofusicoccum ribis</name>
    <dbReference type="NCBI Taxonomy" id="45134"/>
    <lineage>
        <taxon>Eukaryota</taxon>
        <taxon>Fungi</taxon>
        <taxon>Dikarya</taxon>
        <taxon>Ascomycota</taxon>
        <taxon>Pezizomycotina</taxon>
        <taxon>Dothideomycetes</taxon>
        <taxon>Dothideomycetes incertae sedis</taxon>
        <taxon>Botryosphaeriales</taxon>
        <taxon>Botryosphaeriaceae</taxon>
        <taxon>Neofusicoccum</taxon>
    </lineage>
</organism>
<evidence type="ECO:0000256" key="1">
    <source>
        <dbReference type="ARBA" id="ARBA00008359"/>
    </source>
</evidence>
<feature type="region of interest" description="Disordered" evidence="2">
    <location>
        <begin position="93"/>
        <end position="120"/>
    </location>
</feature>
<dbReference type="PANTHER" id="PTHR28027">
    <property type="entry name" value="TRANSCRIPTIONAL REGULATOR MIT1"/>
    <property type="match status" value="1"/>
</dbReference>
<feature type="compositionally biased region" description="Basic residues" evidence="2">
    <location>
        <begin position="93"/>
        <end position="104"/>
    </location>
</feature>
<comment type="similarity">
    <text evidence="1">Belongs to the MIT1/WOR1 family.</text>
</comment>
<proteinExistence type="inferred from homology"/>
<evidence type="ECO:0000313" key="3">
    <source>
        <dbReference type="EMBL" id="KAL1625210.1"/>
    </source>
</evidence>
<dbReference type="InterPro" id="IPR018608">
    <property type="entry name" value="Gti1/Pac2"/>
</dbReference>
<dbReference type="Proteomes" id="UP001521116">
    <property type="component" value="Unassembled WGS sequence"/>
</dbReference>
<accession>A0ABR3SN14</accession>
<dbReference type="EMBL" id="JAJVDC020000096">
    <property type="protein sequence ID" value="KAL1625210.1"/>
    <property type="molecule type" value="Genomic_DNA"/>
</dbReference>
<comment type="caution">
    <text evidence="3">The sequence shown here is derived from an EMBL/GenBank/DDBJ whole genome shotgun (WGS) entry which is preliminary data.</text>
</comment>
<protein>
    <submittedName>
        <fullName evidence="3">Global transcription regulator sge1</fullName>
    </submittedName>
</protein>